<feature type="compositionally biased region" description="Basic and acidic residues" evidence="1">
    <location>
        <begin position="1"/>
        <end position="10"/>
    </location>
</feature>
<accession>A0ABV2R3Q8</accession>
<dbReference type="Proteomes" id="UP001549321">
    <property type="component" value="Unassembled WGS sequence"/>
</dbReference>
<evidence type="ECO:0000313" key="2">
    <source>
        <dbReference type="EMBL" id="MET4635917.1"/>
    </source>
</evidence>
<feature type="compositionally biased region" description="Basic and acidic residues" evidence="1">
    <location>
        <begin position="29"/>
        <end position="47"/>
    </location>
</feature>
<keyword evidence="3" id="KW-1185">Reference proteome</keyword>
<dbReference type="RefSeq" id="WP_354553454.1">
    <property type="nucleotide sequence ID" value="NZ_JBEPSM010000003.1"/>
</dbReference>
<feature type="region of interest" description="Disordered" evidence="1">
    <location>
        <begin position="1"/>
        <end position="62"/>
    </location>
</feature>
<comment type="caution">
    <text evidence="2">The sequence shown here is derived from an EMBL/GenBank/DDBJ whole genome shotgun (WGS) entry which is preliminary data.</text>
</comment>
<organism evidence="2 3">
    <name type="scientific">Kaistia defluvii</name>
    <dbReference type="NCBI Taxonomy" id="410841"/>
    <lineage>
        <taxon>Bacteria</taxon>
        <taxon>Pseudomonadati</taxon>
        <taxon>Pseudomonadota</taxon>
        <taxon>Alphaproteobacteria</taxon>
        <taxon>Hyphomicrobiales</taxon>
        <taxon>Kaistiaceae</taxon>
        <taxon>Kaistia</taxon>
    </lineage>
</organism>
<gene>
    <name evidence="2" type="ORF">ABIE08_003868</name>
</gene>
<dbReference type="EMBL" id="JBEPSM010000003">
    <property type="protein sequence ID" value="MET4635917.1"/>
    <property type="molecule type" value="Genomic_DNA"/>
</dbReference>
<sequence length="62" mass="6403">MSTPYDKDKAGGNSSFGNENRPSDIQGDDPGKQAEPHDPAKPARPEGGKAPPLGSPSQDQDG</sequence>
<protein>
    <submittedName>
        <fullName evidence="2">Uncharacterized protein</fullName>
    </submittedName>
</protein>
<name>A0ABV2R3Q8_9HYPH</name>
<evidence type="ECO:0000313" key="3">
    <source>
        <dbReference type="Proteomes" id="UP001549321"/>
    </source>
</evidence>
<evidence type="ECO:0000256" key="1">
    <source>
        <dbReference type="SAM" id="MobiDB-lite"/>
    </source>
</evidence>
<reference evidence="2 3" key="1">
    <citation type="submission" date="2024-06" db="EMBL/GenBank/DDBJ databases">
        <title>Sorghum-associated microbial communities from plants grown in Nebraska, USA.</title>
        <authorList>
            <person name="Schachtman D."/>
        </authorList>
    </citation>
    <scope>NUCLEOTIDE SEQUENCE [LARGE SCALE GENOMIC DNA]</scope>
    <source>
        <strain evidence="2 3">3207</strain>
    </source>
</reference>
<proteinExistence type="predicted"/>